<dbReference type="PANTHER" id="PTHR23506">
    <property type="entry name" value="GH10249P"/>
    <property type="match status" value="1"/>
</dbReference>
<dbReference type="Pfam" id="PF07690">
    <property type="entry name" value="MFS_1"/>
    <property type="match status" value="1"/>
</dbReference>
<dbReference type="Gene3D" id="1.20.1250.20">
    <property type="entry name" value="MFS general substrate transporter like domains"/>
    <property type="match status" value="2"/>
</dbReference>
<dbReference type="Proteomes" id="UP001162131">
    <property type="component" value="Unassembled WGS sequence"/>
</dbReference>
<evidence type="ECO:0000256" key="1">
    <source>
        <dbReference type="ARBA" id="ARBA00004141"/>
    </source>
</evidence>
<dbReference type="InterPro" id="IPR011701">
    <property type="entry name" value="MFS"/>
</dbReference>
<keyword evidence="9" id="KW-1185">Reference proteome</keyword>
<keyword evidence="3 6" id="KW-0812">Transmembrane</keyword>
<evidence type="ECO:0000256" key="3">
    <source>
        <dbReference type="ARBA" id="ARBA00022692"/>
    </source>
</evidence>
<dbReference type="InterPro" id="IPR050930">
    <property type="entry name" value="MFS_Vesicular_Transporter"/>
</dbReference>
<accession>A0AAU9J0C9</accession>
<feature type="transmembrane region" description="Helical" evidence="6">
    <location>
        <begin position="133"/>
        <end position="153"/>
    </location>
</feature>
<feature type="transmembrane region" description="Helical" evidence="6">
    <location>
        <begin position="68"/>
        <end position="86"/>
    </location>
</feature>
<feature type="transmembrane region" description="Helical" evidence="6">
    <location>
        <begin position="369"/>
        <end position="390"/>
    </location>
</feature>
<dbReference type="InterPro" id="IPR036259">
    <property type="entry name" value="MFS_trans_sf"/>
</dbReference>
<evidence type="ECO:0008006" key="10">
    <source>
        <dbReference type="Google" id="ProtNLM"/>
    </source>
</evidence>
<feature type="transmembrane region" description="Helical" evidence="6">
    <location>
        <begin position="269"/>
        <end position="292"/>
    </location>
</feature>
<feature type="transmembrane region" description="Helical" evidence="6">
    <location>
        <begin position="242"/>
        <end position="262"/>
    </location>
</feature>
<feature type="transmembrane region" description="Helical" evidence="6">
    <location>
        <begin position="298"/>
        <end position="325"/>
    </location>
</feature>
<evidence type="ECO:0000256" key="7">
    <source>
        <dbReference type="SAM" id="SignalP"/>
    </source>
</evidence>
<proteinExistence type="predicted"/>
<dbReference type="GO" id="GO:0016020">
    <property type="term" value="C:membrane"/>
    <property type="evidence" value="ECO:0007669"/>
    <property type="project" value="UniProtKB-SubCell"/>
</dbReference>
<feature type="chain" id="PRO_5043459885" description="Major facilitator superfamily (MFS) profile domain-containing protein" evidence="7">
    <location>
        <begin position="20"/>
        <end position="433"/>
    </location>
</feature>
<comment type="caution">
    <text evidence="8">The sequence shown here is derived from an EMBL/GenBank/DDBJ whole genome shotgun (WGS) entry which is preliminary data.</text>
</comment>
<sequence>MILATRIILLILITATTFGSYSAQNALPVIGERLDADIIAILTVTSVFSLVLAPFLSNFLTKFQERNMILCSLLLSLGGIMVFAFVEMFSGFWFYFLAVLSMLAVSGGAIGYLIPAIIVIFHEAAESGLKYFPFIEFSWDLGYTFGGIMPLFVDEDVYFHYYFTPIGCAIFIGFVYAWINVKEVPKDAILNEGMKIYNIIIEKEIFMDALIITYVVAACKCVDPVMTGLVEDLDGNESDATFFIITGTSVSFVVTSSLVFTLEFLERRFVMIFGIICCMIGLTIVGPINFAVGGSKNLLRISIVFLDFGMQVGTAAGLPTLYHTVKYRLKWRVDQKLINLLIGIWVTAILLGHIAGPSVMIWLTLKYEYYKVTVVFFLIGVMVAIVYTYLYRDTMQVSVLLRGSDDEDLIERKSGNEEDFLIKEDKKNETESG</sequence>
<dbReference type="GO" id="GO:0022857">
    <property type="term" value="F:transmembrane transporter activity"/>
    <property type="evidence" value="ECO:0007669"/>
    <property type="project" value="InterPro"/>
</dbReference>
<comment type="subcellular location">
    <subcellularLocation>
        <location evidence="1">Membrane</location>
        <topology evidence="1">Multi-pass membrane protein</topology>
    </subcellularLocation>
</comment>
<feature type="transmembrane region" description="Helical" evidence="6">
    <location>
        <begin position="337"/>
        <end position="363"/>
    </location>
</feature>
<reference evidence="8" key="1">
    <citation type="submission" date="2021-09" db="EMBL/GenBank/DDBJ databases">
        <authorList>
            <consortium name="AG Swart"/>
            <person name="Singh M."/>
            <person name="Singh A."/>
            <person name="Seah K."/>
            <person name="Emmerich C."/>
        </authorList>
    </citation>
    <scope>NUCLEOTIDE SEQUENCE</scope>
    <source>
        <strain evidence="8">ATCC30299</strain>
    </source>
</reference>
<feature type="transmembrane region" description="Helical" evidence="6">
    <location>
        <begin position="205"/>
        <end position="230"/>
    </location>
</feature>
<feature type="transmembrane region" description="Helical" evidence="6">
    <location>
        <begin position="38"/>
        <end position="56"/>
    </location>
</feature>
<evidence type="ECO:0000256" key="5">
    <source>
        <dbReference type="ARBA" id="ARBA00023136"/>
    </source>
</evidence>
<evidence type="ECO:0000313" key="9">
    <source>
        <dbReference type="Proteomes" id="UP001162131"/>
    </source>
</evidence>
<dbReference type="AlphaFoldDB" id="A0AAU9J0C9"/>
<feature type="transmembrane region" description="Helical" evidence="6">
    <location>
        <begin position="159"/>
        <end position="179"/>
    </location>
</feature>
<feature type="signal peptide" evidence="7">
    <location>
        <begin position="1"/>
        <end position="19"/>
    </location>
</feature>
<keyword evidence="5 6" id="KW-0472">Membrane</keyword>
<evidence type="ECO:0000256" key="2">
    <source>
        <dbReference type="ARBA" id="ARBA00022448"/>
    </source>
</evidence>
<feature type="transmembrane region" description="Helical" evidence="6">
    <location>
        <begin position="92"/>
        <end position="121"/>
    </location>
</feature>
<organism evidence="8 9">
    <name type="scientific">Blepharisma stoltei</name>
    <dbReference type="NCBI Taxonomy" id="1481888"/>
    <lineage>
        <taxon>Eukaryota</taxon>
        <taxon>Sar</taxon>
        <taxon>Alveolata</taxon>
        <taxon>Ciliophora</taxon>
        <taxon>Postciliodesmatophora</taxon>
        <taxon>Heterotrichea</taxon>
        <taxon>Heterotrichida</taxon>
        <taxon>Blepharismidae</taxon>
        <taxon>Blepharisma</taxon>
    </lineage>
</organism>
<dbReference type="SUPFAM" id="SSF103473">
    <property type="entry name" value="MFS general substrate transporter"/>
    <property type="match status" value="1"/>
</dbReference>
<dbReference type="PANTHER" id="PTHR23506:SF23">
    <property type="entry name" value="GH10249P"/>
    <property type="match status" value="1"/>
</dbReference>
<keyword evidence="4 6" id="KW-1133">Transmembrane helix</keyword>
<gene>
    <name evidence="8" type="ORF">BSTOLATCC_MIC28811</name>
</gene>
<evidence type="ECO:0000313" key="8">
    <source>
        <dbReference type="EMBL" id="CAG9321532.1"/>
    </source>
</evidence>
<keyword evidence="2" id="KW-0813">Transport</keyword>
<evidence type="ECO:0000256" key="4">
    <source>
        <dbReference type="ARBA" id="ARBA00022989"/>
    </source>
</evidence>
<dbReference type="EMBL" id="CAJZBQ010000028">
    <property type="protein sequence ID" value="CAG9321532.1"/>
    <property type="molecule type" value="Genomic_DNA"/>
</dbReference>
<evidence type="ECO:0000256" key="6">
    <source>
        <dbReference type="SAM" id="Phobius"/>
    </source>
</evidence>
<keyword evidence="7" id="KW-0732">Signal</keyword>
<protein>
    <recommendedName>
        <fullName evidence="10">Major facilitator superfamily (MFS) profile domain-containing protein</fullName>
    </recommendedName>
</protein>
<name>A0AAU9J0C9_9CILI</name>